<protein>
    <submittedName>
        <fullName evidence="1">Uncharacterized protein</fullName>
    </submittedName>
</protein>
<gene>
    <name evidence="1" type="ORF">OVN521_LOCUS48921</name>
</gene>
<organism evidence="1 2">
    <name type="scientific">Rotaria magnacalcarata</name>
    <dbReference type="NCBI Taxonomy" id="392030"/>
    <lineage>
        <taxon>Eukaryota</taxon>
        <taxon>Metazoa</taxon>
        <taxon>Spiralia</taxon>
        <taxon>Gnathifera</taxon>
        <taxon>Rotifera</taxon>
        <taxon>Eurotatoria</taxon>
        <taxon>Bdelloidea</taxon>
        <taxon>Philodinida</taxon>
        <taxon>Philodinidae</taxon>
        <taxon>Rotaria</taxon>
    </lineage>
</organism>
<evidence type="ECO:0000313" key="2">
    <source>
        <dbReference type="Proteomes" id="UP000663866"/>
    </source>
</evidence>
<dbReference type="AlphaFoldDB" id="A0A821J950"/>
<accession>A0A821J950</accession>
<reference evidence="1" key="1">
    <citation type="submission" date="2021-02" db="EMBL/GenBank/DDBJ databases">
        <authorList>
            <person name="Nowell W R."/>
        </authorList>
    </citation>
    <scope>NUCLEOTIDE SEQUENCE</scope>
</reference>
<keyword evidence="2" id="KW-1185">Reference proteome</keyword>
<feature type="non-terminal residue" evidence="1">
    <location>
        <position position="1"/>
    </location>
</feature>
<dbReference type="Proteomes" id="UP000663866">
    <property type="component" value="Unassembled WGS sequence"/>
</dbReference>
<name>A0A821J950_9BILA</name>
<proteinExistence type="predicted"/>
<dbReference type="EMBL" id="CAJOBG010104497">
    <property type="protein sequence ID" value="CAF4716426.1"/>
    <property type="molecule type" value="Genomic_DNA"/>
</dbReference>
<comment type="caution">
    <text evidence="1">The sequence shown here is derived from an EMBL/GenBank/DDBJ whole genome shotgun (WGS) entry which is preliminary data.</text>
</comment>
<sequence length="73" mass="7922">EQISLNDTDETLSTTQSMISLSTVTSSVLSPAASVVGTVLPVVNPILGLDTRSLNVDEWEKERSALYQQLDEK</sequence>
<feature type="non-terminal residue" evidence="1">
    <location>
        <position position="73"/>
    </location>
</feature>
<evidence type="ECO:0000313" key="1">
    <source>
        <dbReference type="EMBL" id="CAF4716426.1"/>
    </source>
</evidence>